<dbReference type="SUPFAM" id="SSF54631">
    <property type="entry name" value="CBS-domain pair"/>
    <property type="match status" value="1"/>
</dbReference>
<dbReference type="Pfam" id="PF00571">
    <property type="entry name" value="CBS"/>
    <property type="match status" value="1"/>
</dbReference>
<evidence type="ECO:0000259" key="12">
    <source>
        <dbReference type="PROSITE" id="PS51371"/>
    </source>
</evidence>
<comment type="caution">
    <text evidence="14">The sequence shown here is derived from an EMBL/GenBank/DDBJ whole genome shotgun (WGS) entry which is preliminary data.</text>
</comment>
<keyword evidence="6 10" id="KW-1133">Transmembrane helix</keyword>
<dbReference type="EMBL" id="SOBT01000008">
    <property type="protein sequence ID" value="TDU31155.1"/>
    <property type="molecule type" value="Genomic_DNA"/>
</dbReference>
<dbReference type="Pfam" id="PF01595">
    <property type="entry name" value="CNNM"/>
    <property type="match status" value="1"/>
</dbReference>
<dbReference type="PANTHER" id="PTHR22777">
    <property type="entry name" value="HEMOLYSIN-RELATED"/>
    <property type="match status" value="1"/>
</dbReference>
<organism evidence="14 15">
    <name type="scientific">Panacagrimonas perspica</name>
    <dbReference type="NCBI Taxonomy" id="381431"/>
    <lineage>
        <taxon>Bacteria</taxon>
        <taxon>Pseudomonadati</taxon>
        <taxon>Pseudomonadota</taxon>
        <taxon>Gammaproteobacteria</taxon>
        <taxon>Nevskiales</taxon>
        <taxon>Nevskiaceae</taxon>
        <taxon>Panacagrimonas</taxon>
    </lineage>
</organism>
<keyword evidence="8 10" id="KW-0472">Membrane</keyword>
<dbReference type="Proteomes" id="UP000295341">
    <property type="component" value="Unassembled WGS sequence"/>
</dbReference>
<feature type="transmembrane region" description="Helical" evidence="11">
    <location>
        <begin position="126"/>
        <end position="145"/>
    </location>
</feature>
<dbReference type="PROSITE" id="PS51371">
    <property type="entry name" value="CBS"/>
    <property type="match status" value="1"/>
</dbReference>
<sequence length="431" mass="48020">METIPLPILITVLVICILTSGFFSGSETSLMSINRYRLKTRAQKGQRSARMAQQLLERPDRLIGLILLLNNIAQALIPMLLLAIAQRTLGNPESAILVATIGTALLIFIFSESMPKTLGALNPERLALPAAFVYWPILKLFGWLIDIVNFVGNRMIRLLGVSPEEAAQHSLSTEELRTVVAEAGAMIPQRHQRMLLSILDLEKGTVEDIMVPRNEIVGVDVSLSWEQIREQIISTQHTRLPLFSGSIDELVGVIHVRRLMPMLADNKLDTKSLIELAKEPYFIPEGTPLNQQLLNFQNQKRRIGFVVDEYGDIQGLVTLEDILEEVVGEFTSDPATRIKNVYADPDGSYRMSGSVTLRSLNRSLGWKLPTDGPKTVNGLLLEKLENIPQAGRQVEIGGYLFEITETRSNAVRATRVRPPAKMTEKKKKKAG</sequence>
<evidence type="ECO:0000313" key="14">
    <source>
        <dbReference type="EMBL" id="TDU31155.1"/>
    </source>
</evidence>
<dbReference type="InterPro" id="IPR000644">
    <property type="entry name" value="CBS_dom"/>
</dbReference>
<evidence type="ECO:0000259" key="13">
    <source>
        <dbReference type="PROSITE" id="PS51846"/>
    </source>
</evidence>
<evidence type="ECO:0000313" key="15">
    <source>
        <dbReference type="Proteomes" id="UP000295341"/>
    </source>
</evidence>
<dbReference type="OrthoDB" id="9797674at2"/>
<dbReference type="Pfam" id="PF03471">
    <property type="entry name" value="CorC_HlyC"/>
    <property type="match status" value="1"/>
</dbReference>
<evidence type="ECO:0000256" key="6">
    <source>
        <dbReference type="ARBA" id="ARBA00022989"/>
    </source>
</evidence>
<evidence type="ECO:0000256" key="4">
    <source>
        <dbReference type="ARBA" id="ARBA00022692"/>
    </source>
</evidence>
<keyword evidence="15" id="KW-1185">Reference proteome</keyword>
<proteinExistence type="inferred from homology"/>
<dbReference type="PANTHER" id="PTHR22777:SF32">
    <property type="entry name" value="UPF0053 INNER MEMBRANE PROTEIN YFJD"/>
    <property type="match status" value="1"/>
</dbReference>
<keyword evidence="4 10" id="KW-0812">Transmembrane</keyword>
<evidence type="ECO:0000256" key="3">
    <source>
        <dbReference type="ARBA" id="ARBA00022475"/>
    </source>
</evidence>
<comment type="subcellular location">
    <subcellularLocation>
        <location evidence="1">Cell membrane</location>
        <topology evidence="1">Multi-pass membrane protein</topology>
    </subcellularLocation>
</comment>
<evidence type="ECO:0000256" key="11">
    <source>
        <dbReference type="SAM" id="Phobius"/>
    </source>
</evidence>
<reference evidence="14 15" key="1">
    <citation type="submission" date="2019-03" db="EMBL/GenBank/DDBJ databases">
        <title>Genomic Encyclopedia of Type Strains, Phase IV (KMG-IV): sequencing the most valuable type-strain genomes for metagenomic binning, comparative biology and taxonomic classification.</title>
        <authorList>
            <person name="Goeker M."/>
        </authorList>
    </citation>
    <scope>NUCLEOTIDE SEQUENCE [LARGE SCALE GENOMIC DNA]</scope>
    <source>
        <strain evidence="14 15">DSM 26377</strain>
    </source>
</reference>
<dbReference type="PROSITE" id="PS51846">
    <property type="entry name" value="CNNM"/>
    <property type="match status" value="1"/>
</dbReference>
<gene>
    <name evidence="14" type="ORF">DFR24_0514</name>
</gene>
<evidence type="ECO:0000256" key="2">
    <source>
        <dbReference type="ARBA" id="ARBA00006337"/>
    </source>
</evidence>
<name>A0A4R7PAR6_9GAMM</name>
<comment type="similarity">
    <text evidence="2">Belongs to the UPF0053 family.</text>
</comment>
<keyword evidence="3" id="KW-1003">Cell membrane</keyword>
<feature type="transmembrane region" description="Helical" evidence="11">
    <location>
        <begin position="62"/>
        <end position="84"/>
    </location>
</feature>
<dbReference type="SMART" id="SM01091">
    <property type="entry name" value="CorC_HlyC"/>
    <property type="match status" value="1"/>
</dbReference>
<dbReference type="Gene3D" id="3.30.465.10">
    <property type="match status" value="1"/>
</dbReference>
<dbReference type="InterPro" id="IPR005170">
    <property type="entry name" value="Transptr-assoc_dom"/>
</dbReference>
<evidence type="ECO:0000256" key="8">
    <source>
        <dbReference type="ARBA" id="ARBA00023136"/>
    </source>
</evidence>
<dbReference type="AlphaFoldDB" id="A0A4R7PAR6"/>
<evidence type="ECO:0000256" key="5">
    <source>
        <dbReference type="ARBA" id="ARBA00022737"/>
    </source>
</evidence>
<feature type="transmembrane region" description="Helical" evidence="11">
    <location>
        <begin position="96"/>
        <end position="114"/>
    </location>
</feature>
<keyword evidence="7 9" id="KW-0129">CBS domain</keyword>
<dbReference type="InterPro" id="IPR046342">
    <property type="entry name" value="CBS_dom_sf"/>
</dbReference>
<feature type="domain" description="CBS" evidence="12">
    <location>
        <begin position="276"/>
        <end position="332"/>
    </location>
</feature>
<feature type="domain" description="CNNM transmembrane" evidence="13">
    <location>
        <begin position="2"/>
        <end position="200"/>
    </location>
</feature>
<accession>A0A4R7PAR6</accession>
<evidence type="ECO:0000256" key="10">
    <source>
        <dbReference type="PROSITE-ProRule" id="PRU01193"/>
    </source>
</evidence>
<dbReference type="InterPro" id="IPR016169">
    <property type="entry name" value="FAD-bd_PCMH_sub2"/>
</dbReference>
<dbReference type="GO" id="GO:0050660">
    <property type="term" value="F:flavin adenine dinucleotide binding"/>
    <property type="evidence" value="ECO:0007669"/>
    <property type="project" value="InterPro"/>
</dbReference>
<keyword evidence="5" id="KW-0677">Repeat</keyword>
<dbReference type="InterPro" id="IPR002550">
    <property type="entry name" value="CNNM"/>
</dbReference>
<dbReference type="InterPro" id="IPR044751">
    <property type="entry name" value="Ion_transp-like_CBS"/>
</dbReference>
<dbReference type="Gene3D" id="3.10.580.10">
    <property type="entry name" value="CBS-domain"/>
    <property type="match status" value="1"/>
</dbReference>
<dbReference type="SUPFAM" id="SSF56176">
    <property type="entry name" value="FAD-binding/transporter-associated domain-like"/>
    <property type="match status" value="1"/>
</dbReference>
<evidence type="ECO:0000256" key="1">
    <source>
        <dbReference type="ARBA" id="ARBA00004651"/>
    </source>
</evidence>
<dbReference type="InterPro" id="IPR036318">
    <property type="entry name" value="FAD-bd_PCMH-like_sf"/>
</dbReference>
<dbReference type="GO" id="GO:0005886">
    <property type="term" value="C:plasma membrane"/>
    <property type="evidence" value="ECO:0007669"/>
    <property type="project" value="UniProtKB-SubCell"/>
</dbReference>
<protein>
    <submittedName>
        <fullName evidence="14">Mg2+/Co2+ transporter CorB</fullName>
    </submittedName>
</protein>
<evidence type="ECO:0000256" key="9">
    <source>
        <dbReference type="PROSITE-ProRule" id="PRU00703"/>
    </source>
</evidence>
<evidence type="ECO:0000256" key="7">
    <source>
        <dbReference type="ARBA" id="ARBA00023122"/>
    </source>
</evidence>
<feature type="transmembrane region" description="Helical" evidence="11">
    <location>
        <begin position="6"/>
        <end position="25"/>
    </location>
</feature>
<dbReference type="CDD" id="cd04590">
    <property type="entry name" value="CBS_pair_CorC_HlyC_assoc"/>
    <property type="match status" value="1"/>
</dbReference>